<evidence type="ECO:0000313" key="2">
    <source>
        <dbReference type="Proteomes" id="UP000553459"/>
    </source>
</evidence>
<keyword evidence="2" id="KW-1185">Reference proteome</keyword>
<proteinExistence type="predicted"/>
<protein>
    <recommendedName>
        <fullName evidence="3">Transposase DDE domain-containing protein</fullName>
    </recommendedName>
</protein>
<dbReference type="EMBL" id="JAAABJ010000262">
    <property type="protein sequence ID" value="NAW50339.1"/>
    <property type="molecule type" value="Genomic_DNA"/>
</dbReference>
<dbReference type="AlphaFoldDB" id="A0A845PPU1"/>
<gene>
    <name evidence="1" type="ORF">GNY06_02685</name>
</gene>
<sequence>MRFVCENKGIPISCSRPITGIHHDNFALEQSMREILKEIKNSNIRTDGLFLNADAGFDTNKFRDYCL</sequence>
<name>A0A845PPU1_9FLAO</name>
<evidence type="ECO:0008006" key="3">
    <source>
        <dbReference type="Google" id="ProtNLM"/>
    </source>
</evidence>
<dbReference type="Proteomes" id="UP000553459">
    <property type="component" value="Unassembled WGS sequence"/>
</dbReference>
<reference evidence="1 2" key="1">
    <citation type="submission" date="2019-11" db="EMBL/GenBank/DDBJ databases">
        <title>Characterization of Elizabethkingia argenteiflava sp. nov., isolated from inner surface of Soybean Pods.</title>
        <authorList>
            <person name="Mo S."/>
        </authorList>
    </citation>
    <scope>NUCLEOTIDE SEQUENCE [LARGE SCALE GENOMIC DNA]</scope>
    <source>
        <strain evidence="1 2">YB22</strain>
    </source>
</reference>
<accession>A0A845PPU1</accession>
<evidence type="ECO:0000313" key="1">
    <source>
        <dbReference type="EMBL" id="NAW50339.1"/>
    </source>
</evidence>
<comment type="caution">
    <text evidence="1">The sequence shown here is derived from an EMBL/GenBank/DDBJ whole genome shotgun (WGS) entry which is preliminary data.</text>
</comment>
<organism evidence="1 2">
    <name type="scientific">Elizabethkingia argenteiflava</name>
    <dbReference type="NCBI Taxonomy" id="2681556"/>
    <lineage>
        <taxon>Bacteria</taxon>
        <taxon>Pseudomonadati</taxon>
        <taxon>Bacteroidota</taxon>
        <taxon>Flavobacteriia</taxon>
        <taxon>Flavobacteriales</taxon>
        <taxon>Weeksellaceae</taxon>
        <taxon>Elizabethkingia</taxon>
    </lineage>
</organism>